<name>A0AAN9NM57_PSOTE</name>
<feature type="compositionally biased region" description="Basic and acidic residues" evidence="1">
    <location>
        <begin position="160"/>
        <end position="173"/>
    </location>
</feature>
<dbReference type="Proteomes" id="UP001386955">
    <property type="component" value="Unassembled WGS sequence"/>
</dbReference>
<keyword evidence="3" id="KW-1185">Reference proteome</keyword>
<organism evidence="2 3">
    <name type="scientific">Psophocarpus tetragonolobus</name>
    <name type="common">Winged bean</name>
    <name type="synonym">Dolichos tetragonolobus</name>
    <dbReference type="NCBI Taxonomy" id="3891"/>
    <lineage>
        <taxon>Eukaryota</taxon>
        <taxon>Viridiplantae</taxon>
        <taxon>Streptophyta</taxon>
        <taxon>Embryophyta</taxon>
        <taxon>Tracheophyta</taxon>
        <taxon>Spermatophyta</taxon>
        <taxon>Magnoliopsida</taxon>
        <taxon>eudicotyledons</taxon>
        <taxon>Gunneridae</taxon>
        <taxon>Pentapetalae</taxon>
        <taxon>rosids</taxon>
        <taxon>fabids</taxon>
        <taxon>Fabales</taxon>
        <taxon>Fabaceae</taxon>
        <taxon>Papilionoideae</taxon>
        <taxon>50 kb inversion clade</taxon>
        <taxon>NPAAA clade</taxon>
        <taxon>indigoferoid/millettioid clade</taxon>
        <taxon>Phaseoleae</taxon>
        <taxon>Psophocarpus</taxon>
    </lineage>
</organism>
<evidence type="ECO:0000256" key="1">
    <source>
        <dbReference type="SAM" id="MobiDB-lite"/>
    </source>
</evidence>
<sequence length="173" mass="19110">MAELPHYVPLIDGSLEQPAQERVKKLSCQSGSYPVFTSQKMGESSLKNELGKLPKGMASPERLRTHPIKRSVKRVSFGTISSAEYIPRVGPILVSNKRVPGDKVFASSSSRALIEEVAQPFFIYAKRNYFLFYSTGNGASRSIPKAGNAESRIRQYSKPSRKETKKDLSKAGA</sequence>
<evidence type="ECO:0000313" key="3">
    <source>
        <dbReference type="Proteomes" id="UP001386955"/>
    </source>
</evidence>
<comment type="caution">
    <text evidence="2">The sequence shown here is derived from an EMBL/GenBank/DDBJ whole genome shotgun (WGS) entry which is preliminary data.</text>
</comment>
<gene>
    <name evidence="2" type="ORF">VNO78_35151</name>
</gene>
<protein>
    <submittedName>
        <fullName evidence="2">Uncharacterized protein</fullName>
    </submittedName>
</protein>
<dbReference type="EMBL" id="JAYMYS010000040">
    <property type="protein sequence ID" value="KAK7375839.1"/>
    <property type="molecule type" value="Genomic_DNA"/>
</dbReference>
<dbReference type="AlphaFoldDB" id="A0AAN9NM57"/>
<reference evidence="2 3" key="1">
    <citation type="submission" date="2024-01" db="EMBL/GenBank/DDBJ databases">
        <title>The genomes of 5 underutilized Papilionoideae crops provide insights into root nodulation and disease resistanc.</title>
        <authorList>
            <person name="Jiang F."/>
        </authorList>
    </citation>
    <scope>NUCLEOTIDE SEQUENCE [LARGE SCALE GENOMIC DNA]</scope>
    <source>
        <strain evidence="2">DUOXIRENSHENG_FW03</strain>
        <tissue evidence="2">Leaves</tissue>
    </source>
</reference>
<feature type="region of interest" description="Disordered" evidence="1">
    <location>
        <begin position="141"/>
        <end position="173"/>
    </location>
</feature>
<evidence type="ECO:0000313" key="2">
    <source>
        <dbReference type="EMBL" id="KAK7375839.1"/>
    </source>
</evidence>
<accession>A0AAN9NM57</accession>
<proteinExistence type="predicted"/>